<dbReference type="InterPro" id="IPR029063">
    <property type="entry name" value="SAM-dependent_MTases_sf"/>
</dbReference>
<sequence length="253" mass="28804">MAKLAGHTFLATLGKKRLRPGGIKATQWLLKEAKLNSSLKVLEVACNMGTTSIEMTKKYNLNLTSCDIDKNALEIAKANAKKKKVSHKINFVYADALNLPFEDESFDVVINEAMLTMQNDKNKEKAISEYYRVLKKGGMLLTHDVCLTKDDETFNKEIKANLSRAINVHVEPLTVSKWTETFEKQNFDKVTEINGPMSLMKPTGMIKDEGFINTFRIIKRALKKENKTQFFTMFKTFKKYKKELGYIAVASIK</sequence>
<dbReference type="InterPro" id="IPR041698">
    <property type="entry name" value="Methyltransf_25"/>
</dbReference>
<dbReference type="GO" id="GO:0032259">
    <property type="term" value="P:methylation"/>
    <property type="evidence" value="ECO:0007669"/>
    <property type="project" value="UniProtKB-KW"/>
</dbReference>
<keyword evidence="2" id="KW-0489">Methyltransferase</keyword>
<evidence type="ECO:0000313" key="2">
    <source>
        <dbReference type="EMBL" id="CCV64944.1"/>
    </source>
</evidence>
<dbReference type="Pfam" id="PF13649">
    <property type="entry name" value="Methyltransf_25"/>
    <property type="match status" value="1"/>
</dbReference>
<feature type="domain" description="Methyltransferase" evidence="1">
    <location>
        <begin position="41"/>
        <end position="138"/>
    </location>
</feature>
<evidence type="ECO:0000259" key="1">
    <source>
        <dbReference type="Pfam" id="PF13649"/>
    </source>
</evidence>
<dbReference type="EMBL" id="FO681347">
    <property type="protein sequence ID" value="CCV64944.1"/>
    <property type="molecule type" value="Genomic_DNA"/>
</dbReference>
<dbReference type="CDD" id="cd02440">
    <property type="entry name" value="AdoMet_MTases"/>
    <property type="match status" value="1"/>
</dbReference>
<reference evidence="2 3" key="1">
    <citation type="journal article" date="2013" name="J. Mol. Microbiol. Biotechnol.">
        <title>Analysis of the Complete Genomes of Acholeplasma brassicae , A. palmae and A. laidlawii and Their Comparison to the Obligate Parasites from ' Candidatus Phytoplasma'.</title>
        <authorList>
            <person name="Kube M."/>
            <person name="Siewert C."/>
            <person name="Migdoll A.M."/>
            <person name="Duduk B."/>
            <person name="Holz S."/>
            <person name="Rabus R."/>
            <person name="Seemuller E."/>
            <person name="Mitrovic J."/>
            <person name="Muller I."/>
            <person name="Buttner C."/>
            <person name="Reinhardt R."/>
        </authorList>
    </citation>
    <scope>NUCLEOTIDE SEQUENCE [LARGE SCALE GENOMIC DNA]</scope>
    <source>
        <strain evidence="2 3">J233</strain>
    </source>
</reference>
<gene>
    <name evidence="2" type="ORF">BN85413670</name>
</gene>
<dbReference type="GO" id="GO:0008168">
    <property type="term" value="F:methyltransferase activity"/>
    <property type="evidence" value="ECO:0007669"/>
    <property type="project" value="UniProtKB-KW"/>
</dbReference>
<dbReference type="HOGENOM" id="CLU_039068_4_1_14"/>
<accession>U4KLT3</accession>
<organism evidence="2 3">
    <name type="scientific">Alteracholeplasma palmae (strain ATCC 49389 / J233)</name>
    <name type="common">Acholeplasma palmae</name>
    <dbReference type="NCBI Taxonomy" id="1318466"/>
    <lineage>
        <taxon>Bacteria</taxon>
        <taxon>Bacillati</taxon>
        <taxon>Mycoplasmatota</taxon>
        <taxon>Mollicutes</taxon>
        <taxon>Acholeplasmatales</taxon>
        <taxon>Acholeplasmataceae</taxon>
        <taxon>Acholeplasma</taxon>
    </lineage>
</organism>
<dbReference type="KEGG" id="apal:BN85413670"/>
<dbReference type="PANTHER" id="PTHR44068:SF11">
    <property type="entry name" value="GERANYL DIPHOSPHATE 2-C-METHYLTRANSFERASE"/>
    <property type="match status" value="1"/>
</dbReference>
<dbReference type="PANTHER" id="PTHR44068">
    <property type="entry name" value="ZGC:194242"/>
    <property type="match status" value="1"/>
</dbReference>
<keyword evidence="3" id="KW-1185">Reference proteome</keyword>
<dbReference type="AlphaFoldDB" id="U4KLT3"/>
<name>U4KLT3_ALTPJ</name>
<dbReference type="SUPFAM" id="SSF53335">
    <property type="entry name" value="S-adenosyl-L-methionine-dependent methyltransferases"/>
    <property type="match status" value="1"/>
</dbReference>
<dbReference type="Gene3D" id="3.40.50.150">
    <property type="entry name" value="Vaccinia Virus protein VP39"/>
    <property type="match status" value="1"/>
</dbReference>
<dbReference type="InterPro" id="IPR050447">
    <property type="entry name" value="Erg6_SMT_methyltransf"/>
</dbReference>
<evidence type="ECO:0000313" key="3">
    <source>
        <dbReference type="Proteomes" id="UP000032740"/>
    </source>
</evidence>
<protein>
    <submittedName>
        <fullName evidence="2">Methyltransferase</fullName>
    </submittedName>
</protein>
<dbReference type="Proteomes" id="UP000032740">
    <property type="component" value="Chromosome"/>
</dbReference>
<proteinExistence type="predicted"/>
<dbReference type="RefSeq" id="WP_030003827.1">
    <property type="nucleotide sequence ID" value="NC_022538.1"/>
</dbReference>
<dbReference type="OrthoDB" id="43862at2"/>
<keyword evidence="2" id="KW-0808">Transferase</keyword>
<dbReference type="STRING" id="1318466.BN85413670"/>